<organism evidence="2 3">
    <name type="scientific">Trichomalopsis sarcophagae</name>
    <dbReference type="NCBI Taxonomy" id="543379"/>
    <lineage>
        <taxon>Eukaryota</taxon>
        <taxon>Metazoa</taxon>
        <taxon>Ecdysozoa</taxon>
        <taxon>Arthropoda</taxon>
        <taxon>Hexapoda</taxon>
        <taxon>Insecta</taxon>
        <taxon>Pterygota</taxon>
        <taxon>Neoptera</taxon>
        <taxon>Endopterygota</taxon>
        <taxon>Hymenoptera</taxon>
        <taxon>Apocrita</taxon>
        <taxon>Proctotrupomorpha</taxon>
        <taxon>Chalcidoidea</taxon>
        <taxon>Pteromalidae</taxon>
        <taxon>Pteromalinae</taxon>
        <taxon>Trichomalopsis</taxon>
    </lineage>
</organism>
<sequence length="855" mass="99041">MKSKPVNPVQEVAVPNEEQVNAAQPEAAVPNEEQANAPQPAQLIQEIAEPNQNAAENNQDYISTGLHAYLQKHNTGKEILKAYSLSLQKKIPLKHTIRSKLVRLVIERGKNYALRNITPEDCLDKFVITQQRFEILAKEIAHLFKGENVSTYYTPYVQEGKHIILASGKLWNHFNYTKNCLREAQLLKRRHYDKQQAVLNEDEAALIDENEHVAWLANHLDPWEEVINHWKSSVNVRRKLLLETDITVYDYIQKFNCLQIQAGKELFDIDFKALYPQNRIIYAEQWKKIKTYLISHLDANSNIKCVDDKAFLEVLKSRDLSSEKEDYILLHLLPYIILPKRGGKRKRDDNADQARRLSIEERRESFITAQEVRPKIQDLKARYMRDHRTFQPVIVSVGTVTRINKYYVVINEKVYSSYGSFRKHVLRKHDSLIDETVTADEAFVKNVDSLQDTESINEKIIRIDKQEFNYDSDSDSYDSDDSVIYDFTDFIESDVELNTHNDSLNSIVLKYTANLSNLKKMPRKYVNCIINETKDFLAQFSTLLKEEITSRLNKSSSEISDSLNDIFDNFSNCLAPVDTEQKRFTLFKKLNTYIEPIGFNIGEREEYRKMYDETIQYIESLKSSNIVISNIVQGSFWKERMTHFQNKTVLPLIMYFDEYENNNPLGSHKGLSKSGAVYVVEELNFLSESGIEVQLPSGLKKIYFELALFVGVKAELHAILGLLESFRAKCTLRTVENYQNLLASDDPTVSGIKEKCILHDIKNFHMSNNTCVDVMHDVLEGICRYDLALILNHFIYDAKLFSLEELNLRVRGFDYGFGYHVNKPPELNEDWIKKGCIVITSSEMLCLVQNLNLYQ</sequence>
<protein>
    <submittedName>
        <fullName evidence="2">Uncharacterized protein</fullName>
    </submittedName>
</protein>
<dbReference type="AlphaFoldDB" id="A0A232EG89"/>
<proteinExistence type="predicted"/>
<evidence type="ECO:0000313" key="2">
    <source>
        <dbReference type="EMBL" id="OXU17363.1"/>
    </source>
</evidence>
<dbReference type="Proteomes" id="UP000215335">
    <property type="component" value="Unassembled WGS sequence"/>
</dbReference>
<evidence type="ECO:0000256" key="1">
    <source>
        <dbReference type="SAM" id="MobiDB-lite"/>
    </source>
</evidence>
<gene>
    <name evidence="2" type="ORF">TSAR_007972</name>
</gene>
<dbReference type="EMBL" id="NNAY01004833">
    <property type="protein sequence ID" value="OXU17363.1"/>
    <property type="molecule type" value="Genomic_DNA"/>
</dbReference>
<comment type="caution">
    <text evidence="2">The sequence shown here is derived from an EMBL/GenBank/DDBJ whole genome shotgun (WGS) entry which is preliminary data.</text>
</comment>
<keyword evidence="3" id="KW-1185">Reference proteome</keyword>
<evidence type="ECO:0000313" key="3">
    <source>
        <dbReference type="Proteomes" id="UP000215335"/>
    </source>
</evidence>
<accession>A0A232EG89</accession>
<name>A0A232EG89_9HYME</name>
<feature type="region of interest" description="Disordered" evidence="1">
    <location>
        <begin position="1"/>
        <end position="38"/>
    </location>
</feature>
<reference evidence="2 3" key="1">
    <citation type="journal article" date="2017" name="Curr. Biol.">
        <title>The Evolution of Venom by Co-option of Single-Copy Genes.</title>
        <authorList>
            <person name="Martinson E.O."/>
            <person name="Mrinalini"/>
            <person name="Kelkar Y.D."/>
            <person name="Chang C.H."/>
            <person name="Werren J.H."/>
        </authorList>
    </citation>
    <scope>NUCLEOTIDE SEQUENCE [LARGE SCALE GENOMIC DNA]</scope>
    <source>
        <strain evidence="2 3">Alberta</strain>
        <tissue evidence="2">Whole body</tissue>
    </source>
</reference>